<name>A0A2P8H4X0_9BACI</name>
<evidence type="ECO:0000313" key="2">
    <source>
        <dbReference type="Proteomes" id="UP000242310"/>
    </source>
</evidence>
<comment type="caution">
    <text evidence="1">The sequence shown here is derived from an EMBL/GenBank/DDBJ whole genome shotgun (WGS) entry which is preliminary data.</text>
</comment>
<evidence type="ECO:0000313" key="1">
    <source>
        <dbReference type="EMBL" id="PSL41272.1"/>
    </source>
</evidence>
<keyword evidence="2" id="KW-1185">Reference proteome</keyword>
<dbReference type="EMBL" id="PYAV01000020">
    <property type="protein sequence ID" value="PSL41272.1"/>
    <property type="molecule type" value="Genomic_DNA"/>
</dbReference>
<accession>A0A2P8H4X0</accession>
<dbReference type="AlphaFoldDB" id="A0A2P8H4X0"/>
<protein>
    <recommendedName>
        <fullName evidence="3">Restriction endonuclease</fullName>
    </recommendedName>
</protein>
<gene>
    <name evidence="1" type="ORF">B0H94_12018</name>
</gene>
<sequence length="354" mass="41030">MVDRKTIEIILNETKSKIEEKEDLSQYQSGEGFEKFVVEILSSISKPYGIESIEHTGKQEFPDIIIDEKFGIEVKFTKSNKWKVTGNSIFQGTKSKNVSEDIFLFFGKKNNNQILVKWDEYSNCLSTVKVTHSPRFYIDMDIPENDTIFSKVDVDYSDFTKFNDEEKIKKVKDYMVKTLSKGEKLWWVDDVDDEEAMNPIITEYNTLDQQYQDILRAEGFVVCPEIFTAEGSGKKDKFSQCALYFLVEHQVINSSLRDTFTAGGRKYITISNRDIRVSRVLKNLYDSADQVRECLQAIDLEVLKNYWPNDLLDFDSLQRSNIEDEWKKVINKYGDESLPEGFKVSDVYCAGLSK</sequence>
<dbReference type="RefSeq" id="WP_106589974.1">
    <property type="nucleotide sequence ID" value="NZ_PYAV01000020.1"/>
</dbReference>
<proteinExistence type="predicted"/>
<dbReference type="Proteomes" id="UP000242310">
    <property type="component" value="Unassembled WGS sequence"/>
</dbReference>
<evidence type="ECO:0008006" key="3">
    <source>
        <dbReference type="Google" id="ProtNLM"/>
    </source>
</evidence>
<organism evidence="1 2">
    <name type="scientific">Salsuginibacillus halophilus</name>
    <dbReference type="NCBI Taxonomy" id="517424"/>
    <lineage>
        <taxon>Bacteria</taxon>
        <taxon>Bacillati</taxon>
        <taxon>Bacillota</taxon>
        <taxon>Bacilli</taxon>
        <taxon>Bacillales</taxon>
        <taxon>Bacillaceae</taxon>
        <taxon>Salsuginibacillus</taxon>
    </lineage>
</organism>
<dbReference type="OrthoDB" id="9777312at2"/>
<reference evidence="1 2" key="1">
    <citation type="submission" date="2018-03" db="EMBL/GenBank/DDBJ databases">
        <title>Genomic Encyclopedia of Type Strains, Phase III (KMG-III): the genomes of soil and plant-associated and newly described type strains.</title>
        <authorList>
            <person name="Whitman W."/>
        </authorList>
    </citation>
    <scope>NUCLEOTIDE SEQUENCE [LARGE SCALE GENOMIC DNA]</scope>
    <source>
        <strain evidence="1 2">CGMCC 1.07653</strain>
    </source>
</reference>